<dbReference type="GO" id="GO:0016779">
    <property type="term" value="F:nucleotidyltransferase activity"/>
    <property type="evidence" value="ECO:0007669"/>
    <property type="project" value="UniProtKB-KW"/>
</dbReference>
<dbReference type="EMBL" id="JASNVW010000002">
    <property type="protein sequence ID" value="MDK6028656.1"/>
    <property type="molecule type" value="Genomic_DNA"/>
</dbReference>
<dbReference type="Proteomes" id="UP001529235">
    <property type="component" value="Unassembled WGS sequence"/>
</dbReference>
<keyword evidence="3" id="KW-1185">Reference proteome</keyword>
<accession>A0ABD4Z5S8</accession>
<gene>
    <name evidence="2" type="ORF">QPL79_04715</name>
</gene>
<evidence type="ECO:0000259" key="1">
    <source>
        <dbReference type="Pfam" id="PF01909"/>
    </source>
</evidence>
<comment type="caution">
    <text evidence="2">The sequence shown here is derived from an EMBL/GenBank/DDBJ whole genome shotgun (WGS) entry which is preliminary data.</text>
</comment>
<evidence type="ECO:0000313" key="3">
    <source>
        <dbReference type="Proteomes" id="UP001529235"/>
    </source>
</evidence>
<keyword evidence="2" id="KW-0808">Transferase</keyword>
<feature type="domain" description="Polymerase nucleotidyl transferase" evidence="1">
    <location>
        <begin position="16"/>
        <end position="87"/>
    </location>
</feature>
<dbReference type="EC" id="2.7.7.-" evidence="2"/>
<evidence type="ECO:0000313" key="2">
    <source>
        <dbReference type="EMBL" id="MDK6028656.1"/>
    </source>
</evidence>
<sequence>MGEKTINGDWSEYLAKAISEIEKRFGVEALIVFGSWSRSGGGEWSDIDLLIITDEVRELNPLDRFTISAELKKYRVDAFFYTFEELESMSLKGNPLALSALIEGIALKTSPRVMELMRKVKKMYVKKGRTWLILSPNTKQAISNSFSIN</sequence>
<dbReference type="SUPFAM" id="SSF81301">
    <property type="entry name" value="Nucleotidyltransferase"/>
    <property type="match status" value="1"/>
</dbReference>
<dbReference type="InterPro" id="IPR043519">
    <property type="entry name" value="NT_sf"/>
</dbReference>
<dbReference type="AlphaFoldDB" id="A0ABD4Z5S8"/>
<reference evidence="2 3" key="1">
    <citation type="submission" date="2023-05" db="EMBL/GenBank/DDBJ databases">
        <title>A new hyperthermophilic archaea 'Ignisphaera cupida' sp. nov. and description of the family 'Ignisphaeraceae' fam. nov.</title>
        <authorList>
            <person name="Podosokorskaya O.A."/>
            <person name="Elcheninov A.G."/>
            <person name="Klukina A."/>
            <person name="Merkel A.Y."/>
        </authorList>
    </citation>
    <scope>NUCLEOTIDE SEQUENCE [LARGE SCALE GENOMIC DNA]</scope>
    <source>
        <strain evidence="2 3">4213-co</strain>
    </source>
</reference>
<proteinExistence type="predicted"/>
<dbReference type="PANTHER" id="PTHR43449">
    <property type="entry name" value="NUCLEOTIDYLTRANSFERASE"/>
    <property type="match status" value="1"/>
</dbReference>
<dbReference type="Pfam" id="PF01909">
    <property type="entry name" value="NTP_transf_2"/>
    <property type="match status" value="1"/>
</dbReference>
<dbReference type="InterPro" id="IPR002934">
    <property type="entry name" value="Polymerase_NTP_transf_dom"/>
</dbReference>
<dbReference type="Gene3D" id="3.30.460.10">
    <property type="entry name" value="Beta Polymerase, domain 2"/>
    <property type="match status" value="1"/>
</dbReference>
<dbReference type="RefSeq" id="WP_285273631.1">
    <property type="nucleotide sequence ID" value="NZ_JASNVW010000002.1"/>
</dbReference>
<dbReference type="PANTHER" id="PTHR43449:SF3">
    <property type="entry name" value="POLYMERASE NUCLEOTIDYL TRANSFERASE DOMAIN-CONTAINING PROTEIN"/>
    <property type="match status" value="1"/>
</dbReference>
<organism evidence="2 3">
    <name type="scientific">Ignisphaera cupida</name>
    <dbReference type="NCBI Taxonomy" id="3050454"/>
    <lineage>
        <taxon>Archaea</taxon>
        <taxon>Thermoproteota</taxon>
        <taxon>Thermoprotei</taxon>
        <taxon>Desulfurococcales</taxon>
        <taxon>Desulfurococcaceae</taxon>
        <taxon>Ignisphaera</taxon>
    </lineage>
</organism>
<keyword evidence="2" id="KW-0548">Nucleotidyltransferase</keyword>
<dbReference type="CDD" id="cd05403">
    <property type="entry name" value="NT_KNTase_like"/>
    <property type="match status" value="1"/>
</dbReference>
<name>A0ABD4Z5S8_9CREN</name>
<protein>
    <submittedName>
        <fullName evidence="2">Nucleotidyltransferase domain-containing protein</fullName>
        <ecNumber evidence="2">2.7.7.-</ecNumber>
    </submittedName>
</protein>